<comment type="catalytic activity">
    <reaction evidence="8">
        <text>L-threonyl-[protein] + ATP = O-phospho-L-threonyl-[protein] + ADP + H(+)</text>
        <dbReference type="Rhea" id="RHEA:46608"/>
        <dbReference type="Rhea" id="RHEA-COMP:11060"/>
        <dbReference type="Rhea" id="RHEA-COMP:11605"/>
        <dbReference type="ChEBI" id="CHEBI:15378"/>
        <dbReference type="ChEBI" id="CHEBI:30013"/>
        <dbReference type="ChEBI" id="CHEBI:30616"/>
        <dbReference type="ChEBI" id="CHEBI:61977"/>
        <dbReference type="ChEBI" id="CHEBI:456216"/>
        <dbReference type="EC" id="2.7.11.21"/>
    </reaction>
</comment>
<evidence type="ECO:0000256" key="5">
    <source>
        <dbReference type="ARBA" id="ARBA00022777"/>
    </source>
</evidence>
<dbReference type="Pfam" id="PF00069">
    <property type="entry name" value="Pkinase"/>
    <property type="match status" value="1"/>
</dbReference>
<proteinExistence type="inferred from homology"/>
<evidence type="ECO:0000256" key="3">
    <source>
        <dbReference type="ARBA" id="ARBA00022737"/>
    </source>
</evidence>
<evidence type="ECO:0000256" key="2">
    <source>
        <dbReference type="ARBA" id="ARBA00022679"/>
    </source>
</evidence>
<dbReference type="STRING" id="796925.A0A137NPP0"/>
<gene>
    <name evidence="11" type="ORF">CONCODRAFT_80922</name>
</gene>
<dbReference type="FunFam" id="1.10.510.10:FF:000571">
    <property type="entry name" value="Maternal embryonic leucine zipper kinase"/>
    <property type="match status" value="1"/>
</dbReference>
<reference evidence="11 12" key="1">
    <citation type="journal article" date="2015" name="Genome Biol. Evol.">
        <title>Phylogenomic analyses indicate that early fungi evolved digesting cell walls of algal ancestors of land plants.</title>
        <authorList>
            <person name="Chang Y."/>
            <person name="Wang S."/>
            <person name="Sekimoto S."/>
            <person name="Aerts A.L."/>
            <person name="Choi C."/>
            <person name="Clum A."/>
            <person name="LaButti K.M."/>
            <person name="Lindquist E.A."/>
            <person name="Yee Ngan C."/>
            <person name="Ohm R.A."/>
            <person name="Salamov A.A."/>
            <person name="Grigoriev I.V."/>
            <person name="Spatafora J.W."/>
            <person name="Berbee M.L."/>
        </authorList>
    </citation>
    <scope>NUCLEOTIDE SEQUENCE [LARGE SCALE GENOMIC DNA]</scope>
    <source>
        <strain evidence="11 12">NRRL 28638</strain>
    </source>
</reference>
<dbReference type="GO" id="GO:0005634">
    <property type="term" value="C:nucleus"/>
    <property type="evidence" value="ECO:0007669"/>
    <property type="project" value="TreeGrafter"/>
</dbReference>
<dbReference type="PANTHER" id="PTHR24345">
    <property type="entry name" value="SERINE/THREONINE-PROTEIN KINASE PLK"/>
    <property type="match status" value="1"/>
</dbReference>
<name>A0A137NPP0_CONC2</name>
<dbReference type="SMART" id="SM00220">
    <property type="entry name" value="S_TKc"/>
    <property type="match status" value="1"/>
</dbReference>
<dbReference type="Pfam" id="PF00659">
    <property type="entry name" value="POLO_box"/>
    <property type="match status" value="2"/>
</dbReference>
<dbReference type="InterPro" id="IPR011009">
    <property type="entry name" value="Kinase-like_dom_sf"/>
</dbReference>
<dbReference type="EC" id="2.7.11.21" evidence="8"/>
<evidence type="ECO:0000256" key="7">
    <source>
        <dbReference type="PROSITE-ProRule" id="PRU10141"/>
    </source>
</evidence>
<protein>
    <recommendedName>
        <fullName evidence="8">Serine/threonine-protein kinase</fullName>
        <ecNumber evidence="8">2.7.11.21</ecNumber>
    </recommendedName>
</protein>
<feature type="binding site" evidence="7">
    <location>
        <position position="52"/>
    </location>
    <ligand>
        <name>ATP</name>
        <dbReference type="ChEBI" id="CHEBI:30616"/>
    </ligand>
</feature>
<dbReference type="GO" id="GO:0004674">
    <property type="term" value="F:protein serine/threonine kinase activity"/>
    <property type="evidence" value="ECO:0007669"/>
    <property type="project" value="UniProtKB-KW"/>
</dbReference>
<dbReference type="AlphaFoldDB" id="A0A137NPP0"/>
<organism evidence="11 12">
    <name type="scientific">Conidiobolus coronatus (strain ATCC 28846 / CBS 209.66 / NRRL 28638)</name>
    <name type="common">Delacroixia coronata</name>
    <dbReference type="NCBI Taxonomy" id="796925"/>
    <lineage>
        <taxon>Eukaryota</taxon>
        <taxon>Fungi</taxon>
        <taxon>Fungi incertae sedis</taxon>
        <taxon>Zoopagomycota</taxon>
        <taxon>Entomophthoromycotina</taxon>
        <taxon>Entomophthoromycetes</taxon>
        <taxon>Entomophthorales</taxon>
        <taxon>Ancylistaceae</taxon>
        <taxon>Conidiobolus</taxon>
    </lineage>
</organism>
<dbReference type="InterPro" id="IPR000959">
    <property type="entry name" value="POLO_box_dom"/>
</dbReference>
<dbReference type="PROSITE" id="PS00107">
    <property type="entry name" value="PROTEIN_KINASE_ATP"/>
    <property type="match status" value="1"/>
</dbReference>
<dbReference type="PANTHER" id="PTHR24345:SF0">
    <property type="entry name" value="CELL CYCLE SERINE_THREONINE-PROTEIN KINASE CDC5_MSD2"/>
    <property type="match status" value="1"/>
</dbReference>
<dbReference type="PROSITE" id="PS00108">
    <property type="entry name" value="PROTEIN_KINASE_ST"/>
    <property type="match status" value="1"/>
</dbReference>
<sequence>MAFKNFTAPALPNKIYDKKKDKSYLVEKKIGEGGFASCYRVIDSSNKAFACKAVYKPSLKSEKHREKLKSEIKVHDSLNHPYICSLRTCFQDENYIYIILELCENQSLGDMIKRRKRVSEEEARYFMLQMFSGIGYCHKNQVIHRDIKLGNVFLDSDMNVKIGDFGLAAQLESEEDRKKTICGTPNYIAPEVLYDTKNGHSFKADIWSLGVMLYTLVIGIPPFQTKDANEIYKRIQVANFSFPSDKKVSDEFKSCVKFILNPDPEARPSLDQIKAHAFFDAFTPKELPQTAFYSAPDFTYDIRQHELTRDMLKKQQATTEEAAASEQALQTPSGNKRKLFHYQITPDKRSNVATAPSAQTSATKAMRDAILALPDMTNFSVIETMNFNLKQARSYIQAFNTIKGLERLTKYEPKVPVLIRKWVDQGAKYGLAYELTDDTQAVFFKDTTTFTLNPVSPKYHYLYTSSNATTSQPITQDSYSINEIPEPLAKKAKLFDAYRNYMSSKLTSSIPTVPFAGFETPLYVTKFIKTTDAALFRLSSNVIQINFKDHYKLVLSEDACILNLIHPSGEIITLKTIEVIASHYKVNELQPCFDTEDAYYRLKYAQDMLQGIIEKSRKKVTTEN</sequence>
<evidence type="ECO:0000313" key="11">
    <source>
        <dbReference type="EMBL" id="KXN64698.1"/>
    </source>
</evidence>
<dbReference type="InterPro" id="IPR033701">
    <property type="entry name" value="POLO_box_1"/>
</dbReference>
<feature type="domain" description="POLO box" evidence="10">
    <location>
        <begin position="418"/>
        <end position="504"/>
    </location>
</feature>
<evidence type="ECO:0000259" key="10">
    <source>
        <dbReference type="PROSITE" id="PS50078"/>
    </source>
</evidence>
<keyword evidence="5 8" id="KW-0418">Kinase</keyword>
<accession>A0A137NPP0</accession>
<evidence type="ECO:0000256" key="4">
    <source>
        <dbReference type="ARBA" id="ARBA00022741"/>
    </source>
</evidence>
<dbReference type="CDD" id="cd13117">
    <property type="entry name" value="POLO_box_2"/>
    <property type="match status" value="1"/>
</dbReference>
<feature type="domain" description="Protein kinase" evidence="9">
    <location>
        <begin position="24"/>
        <end position="279"/>
    </location>
</feature>
<keyword evidence="6 7" id="KW-0067">ATP-binding</keyword>
<keyword evidence="3" id="KW-0677">Repeat</keyword>
<evidence type="ECO:0000256" key="1">
    <source>
        <dbReference type="ARBA" id="ARBA00022527"/>
    </source>
</evidence>
<dbReference type="InterPro" id="IPR000719">
    <property type="entry name" value="Prot_kinase_dom"/>
</dbReference>
<dbReference type="PROSITE" id="PS50078">
    <property type="entry name" value="POLO_BOX"/>
    <property type="match status" value="1"/>
</dbReference>
<dbReference type="CDD" id="cd13118">
    <property type="entry name" value="POLO_box_1"/>
    <property type="match status" value="1"/>
</dbReference>
<evidence type="ECO:0000259" key="9">
    <source>
        <dbReference type="PROSITE" id="PS50011"/>
    </source>
</evidence>
<keyword evidence="2 8" id="KW-0808">Transferase</keyword>
<dbReference type="CDD" id="cd14099">
    <property type="entry name" value="STKc_PLK"/>
    <property type="match status" value="1"/>
</dbReference>
<keyword evidence="1 8" id="KW-0723">Serine/threonine-protein kinase</keyword>
<evidence type="ECO:0000256" key="6">
    <source>
        <dbReference type="ARBA" id="ARBA00022840"/>
    </source>
</evidence>
<dbReference type="InterPro" id="IPR033695">
    <property type="entry name" value="POLO_box_2"/>
</dbReference>
<dbReference type="InterPro" id="IPR036947">
    <property type="entry name" value="POLO_box_dom_sf"/>
</dbReference>
<keyword evidence="12" id="KW-1185">Reference proteome</keyword>
<comment type="similarity">
    <text evidence="8">Belongs to the protein kinase superfamily. Ser/Thr protein kinase family. CDC5/Polo subfamily.</text>
</comment>
<dbReference type="SUPFAM" id="SSF82615">
    <property type="entry name" value="Polo-box domain"/>
    <property type="match status" value="2"/>
</dbReference>
<dbReference type="EMBL" id="KQ965263">
    <property type="protein sequence ID" value="KXN64698.1"/>
    <property type="molecule type" value="Genomic_DNA"/>
</dbReference>
<dbReference type="FunFam" id="3.30.200.20:FF:000042">
    <property type="entry name" value="Aurora kinase A"/>
    <property type="match status" value="1"/>
</dbReference>
<dbReference type="Gene3D" id="1.10.510.10">
    <property type="entry name" value="Transferase(Phosphotransferase) domain 1"/>
    <property type="match status" value="1"/>
</dbReference>
<keyword evidence="4 7" id="KW-0547">Nucleotide-binding</keyword>
<evidence type="ECO:0000313" key="12">
    <source>
        <dbReference type="Proteomes" id="UP000070444"/>
    </source>
</evidence>
<dbReference type="InterPro" id="IPR017441">
    <property type="entry name" value="Protein_kinase_ATP_BS"/>
</dbReference>
<dbReference type="InterPro" id="IPR008271">
    <property type="entry name" value="Ser/Thr_kinase_AS"/>
</dbReference>
<dbReference type="Proteomes" id="UP000070444">
    <property type="component" value="Unassembled WGS sequence"/>
</dbReference>
<dbReference type="GO" id="GO:0005524">
    <property type="term" value="F:ATP binding"/>
    <property type="evidence" value="ECO:0007669"/>
    <property type="project" value="UniProtKB-UniRule"/>
</dbReference>
<dbReference type="OrthoDB" id="408964at2759"/>
<dbReference type="OMA" id="NMPESDH"/>
<evidence type="ECO:0000256" key="8">
    <source>
        <dbReference type="RuleBase" id="RU361162"/>
    </source>
</evidence>
<dbReference type="SUPFAM" id="SSF56112">
    <property type="entry name" value="Protein kinase-like (PK-like)"/>
    <property type="match status" value="1"/>
</dbReference>
<dbReference type="Gene3D" id="3.30.1120.30">
    <property type="entry name" value="POLO box domain"/>
    <property type="match status" value="2"/>
</dbReference>
<dbReference type="PROSITE" id="PS50011">
    <property type="entry name" value="PROTEIN_KINASE_DOM"/>
    <property type="match status" value="1"/>
</dbReference>